<dbReference type="Pfam" id="PF20009">
    <property type="entry name" value="GEVED"/>
    <property type="match status" value="1"/>
</dbReference>
<dbReference type="AlphaFoldDB" id="A0A916DU56"/>
<dbReference type="Gene3D" id="2.60.40.10">
    <property type="entry name" value="Immunoglobulins"/>
    <property type="match status" value="2"/>
</dbReference>
<dbReference type="Gene3D" id="3.40.50.200">
    <property type="entry name" value="Peptidase S8/S53 domain"/>
    <property type="match status" value="1"/>
</dbReference>
<dbReference type="Proteomes" id="UP001060919">
    <property type="component" value="Chromosome"/>
</dbReference>
<feature type="domain" description="Fibronectin type-III" evidence="6">
    <location>
        <begin position="470"/>
        <end position="553"/>
    </location>
</feature>
<dbReference type="PROSITE" id="PS00138">
    <property type="entry name" value="SUBTILASE_SER"/>
    <property type="match status" value="1"/>
</dbReference>
<keyword evidence="3 4" id="KW-0720">Serine protease</keyword>
<dbReference type="InterPro" id="IPR045474">
    <property type="entry name" value="GEVED"/>
</dbReference>
<dbReference type="PANTHER" id="PTHR42884">
    <property type="entry name" value="PROPROTEIN CONVERTASE SUBTILISIN/KEXIN-RELATED"/>
    <property type="match status" value="1"/>
</dbReference>
<dbReference type="PRINTS" id="PR00723">
    <property type="entry name" value="SUBTILISIN"/>
</dbReference>
<feature type="active site" description="Charge relay system" evidence="4">
    <location>
        <position position="216"/>
    </location>
</feature>
<dbReference type="InterPro" id="IPR036852">
    <property type="entry name" value="Peptidase_S8/S53_dom_sf"/>
</dbReference>
<evidence type="ECO:0000259" key="6">
    <source>
        <dbReference type="PROSITE" id="PS50853"/>
    </source>
</evidence>
<dbReference type="InterPro" id="IPR003961">
    <property type="entry name" value="FN3_dom"/>
</dbReference>
<dbReference type="InterPro" id="IPR023827">
    <property type="entry name" value="Peptidase_S8_Asp-AS"/>
</dbReference>
<sequence length="894" mass="96355">MRFNTISKLVFILLTININYSLAQEAFPHVENEILVRLKDDHSISWLIKDLEFHKGLRTRSQAKSLLSQHMNIWQISFNKDILTADKMLEIARKHPSVHNAQLNFILEKRVTPNDPSYNQQWQYEQASDFDLDASAAWDITTGGVTALGDTIVVCVIDDGLQVNHPDWGNNLWRNHGEIAGNGIDDDGNGYIDDFQGWNADNNNNDIVASNPFTTHGTPVAGIVAAQGNNGIGVSGVNWNVKLMFVVGGGTSANSIAAYSYPLACRKLYNQTNGASGAFVVATNASWGQDNQQCATYAPLVNEFYDTLGVYGILNAAASANANNNVDVTGDFPTSCDSDYLIAVTNMDQTGNKVVQAGYGLTHVDLGAYGEGTYTIATGSSYAGFGGTSGATPHVAGTIGLLYSAPCPRLALLARTQPAQTALMLKQIIINSTVSHSSLNGTTVSGGVLNMKNALDSVMAIGCSLSGCHEPYNLQVNSSNSSAFVNWDAVDSTHLYYLQYRLTGSPSWTSINTTDTFATINGLIACTSYEVQVASDCDTTTYSTAVSFKTGDCCLAPNSITTNNLGLSNASFSWATDSFVNTYTVEYKLKSATNWTSTSTSSPNISLSNLDSCSTYELRIIASCAVNINNQYSPTIEFETAGCGKCTSTNYCASTGQNSGDDWIENVTLGLINHTTGNNNGYASFVNGGPSTDLSQGGSYPISLGIGFNVGVWGTNWLLKVWIDYNQDEVFDNATELVYDAGQISTATNNHTGTINIPSNAVLGRTRMRVALKWGTTTLNPCDNTTYGETEDYCINIVGPTSIRPITNDQNTTLNVYPNPFNHQLTVNLNSATTQEAVIVLQTITGQEIINITKALEIGDNHLELPSNRLPQGMYLVNVYLADGTLLTKKVIRE</sequence>
<dbReference type="PROSITE" id="PS00137">
    <property type="entry name" value="SUBTILASE_HIS"/>
    <property type="match status" value="1"/>
</dbReference>
<reference evidence="7" key="1">
    <citation type="submission" date="2022-09" db="EMBL/GenBank/DDBJ databases">
        <title>Aureispira anguillicida sp. nov., isolated from Leptocephalus of Japanese eel Anguilla japonica.</title>
        <authorList>
            <person name="Yuasa K."/>
            <person name="Mekata T."/>
            <person name="Ikunari K."/>
        </authorList>
    </citation>
    <scope>NUCLEOTIDE SEQUENCE</scope>
    <source>
        <strain evidence="7">EL160426</strain>
    </source>
</reference>
<dbReference type="PANTHER" id="PTHR42884:SF14">
    <property type="entry name" value="NEUROENDOCRINE CONVERTASE 1"/>
    <property type="match status" value="1"/>
</dbReference>
<dbReference type="KEGG" id="aup:AsAng_0046160"/>
<accession>A0A916DU56</accession>
<gene>
    <name evidence="7" type="ORF">AsAng_0046160</name>
</gene>
<evidence type="ECO:0000256" key="5">
    <source>
        <dbReference type="RuleBase" id="RU003355"/>
    </source>
</evidence>
<evidence type="ECO:0000313" key="8">
    <source>
        <dbReference type="Proteomes" id="UP001060919"/>
    </source>
</evidence>
<evidence type="ECO:0000256" key="3">
    <source>
        <dbReference type="ARBA" id="ARBA00022825"/>
    </source>
</evidence>
<keyword evidence="1 4" id="KW-0645">Protease</keyword>
<dbReference type="GO" id="GO:0004252">
    <property type="term" value="F:serine-type endopeptidase activity"/>
    <property type="evidence" value="ECO:0007669"/>
    <property type="project" value="UniProtKB-UniRule"/>
</dbReference>
<dbReference type="EMBL" id="AP026867">
    <property type="protein sequence ID" value="BDS13854.1"/>
    <property type="molecule type" value="Genomic_DNA"/>
</dbReference>
<comment type="similarity">
    <text evidence="4 5">Belongs to the peptidase S8 family.</text>
</comment>
<dbReference type="InterPro" id="IPR022398">
    <property type="entry name" value="Peptidase_S8_His-AS"/>
</dbReference>
<dbReference type="PROSITE" id="PS51892">
    <property type="entry name" value="SUBTILASE"/>
    <property type="match status" value="1"/>
</dbReference>
<keyword evidence="2 4" id="KW-0378">Hydrolase</keyword>
<dbReference type="InterPro" id="IPR023828">
    <property type="entry name" value="Peptidase_S8_Ser-AS"/>
</dbReference>
<evidence type="ECO:0000313" key="7">
    <source>
        <dbReference type="EMBL" id="BDS13854.1"/>
    </source>
</evidence>
<dbReference type="Pfam" id="PF00082">
    <property type="entry name" value="Peptidase_S8"/>
    <property type="match status" value="1"/>
</dbReference>
<dbReference type="CDD" id="cd00063">
    <property type="entry name" value="FN3"/>
    <property type="match status" value="2"/>
</dbReference>
<feature type="active site" description="Charge relay system" evidence="4">
    <location>
        <position position="389"/>
    </location>
</feature>
<dbReference type="SUPFAM" id="SSF49265">
    <property type="entry name" value="Fibronectin type III"/>
    <property type="match status" value="1"/>
</dbReference>
<evidence type="ECO:0000256" key="4">
    <source>
        <dbReference type="PROSITE-ProRule" id="PRU01240"/>
    </source>
</evidence>
<dbReference type="SUPFAM" id="SSF52743">
    <property type="entry name" value="Subtilisin-like"/>
    <property type="match status" value="1"/>
</dbReference>
<dbReference type="Pfam" id="PF18962">
    <property type="entry name" value="Por_Secre_tail"/>
    <property type="match status" value="1"/>
</dbReference>
<feature type="domain" description="Fibronectin type-III" evidence="6">
    <location>
        <begin position="556"/>
        <end position="643"/>
    </location>
</feature>
<dbReference type="InterPro" id="IPR026444">
    <property type="entry name" value="Secre_tail"/>
</dbReference>
<name>A0A916DU56_9BACT</name>
<dbReference type="PROSITE" id="PS00136">
    <property type="entry name" value="SUBTILASE_ASP"/>
    <property type="match status" value="1"/>
</dbReference>
<protein>
    <submittedName>
        <fullName evidence="7">S8 family serine peptidase</fullName>
    </submittedName>
</protein>
<dbReference type="RefSeq" id="WP_264789105.1">
    <property type="nucleotide sequence ID" value="NZ_AP026867.1"/>
</dbReference>
<organism evidence="7 8">
    <name type="scientific">Aureispira anguillae</name>
    <dbReference type="NCBI Taxonomy" id="2864201"/>
    <lineage>
        <taxon>Bacteria</taxon>
        <taxon>Pseudomonadati</taxon>
        <taxon>Bacteroidota</taxon>
        <taxon>Saprospiria</taxon>
        <taxon>Saprospirales</taxon>
        <taxon>Saprospiraceae</taxon>
        <taxon>Aureispira</taxon>
    </lineage>
</organism>
<proteinExistence type="inferred from homology"/>
<dbReference type="PROSITE" id="PS50853">
    <property type="entry name" value="FN3"/>
    <property type="match status" value="2"/>
</dbReference>
<dbReference type="InterPro" id="IPR013783">
    <property type="entry name" value="Ig-like_fold"/>
</dbReference>
<evidence type="ECO:0000256" key="2">
    <source>
        <dbReference type="ARBA" id="ARBA00022801"/>
    </source>
</evidence>
<dbReference type="InterPro" id="IPR036116">
    <property type="entry name" value="FN3_sf"/>
</dbReference>
<dbReference type="InterPro" id="IPR015500">
    <property type="entry name" value="Peptidase_S8_subtilisin-rel"/>
</dbReference>
<dbReference type="GO" id="GO:0016020">
    <property type="term" value="C:membrane"/>
    <property type="evidence" value="ECO:0007669"/>
    <property type="project" value="TreeGrafter"/>
</dbReference>
<feature type="active site" description="Charge relay system" evidence="4">
    <location>
        <position position="158"/>
    </location>
</feature>
<evidence type="ECO:0000256" key="1">
    <source>
        <dbReference type="ARBA" id="ARBA00022670"/>
    </source>
</evidence>
<keyword evidence="8" id="KW-1185">Reference proteome</keyword>
<dbReference type="InterPro" id="IPR000209">
    <property type="entry name" value="Peptidase_S8/S53_dom"/>
</dbReference>
<dbReference type="NCBIfam" id="TIGR04183">
    <property type="entry name" value="Por_Secre_tail"/>
    <property type="match status" value="1"/>
</dbReference>
<dbReference type="GO" id="GO:0016485">
    <property type="term" value="P:protein processing"/>
    <property type="evidence" value="ECO:0007669"/>
    <property type="project" value="TreeGrafter"/>
</dbReference>